<sequence>MAKVVFYRQCRLVKRVENGEWVQVSWIPEPYATTGRVVKLRENGVWDDGWVVAGAGQNRLPADQVPDFHVLSKAHLRATGDAETAPKG</sequence>
<reference evidence="1 2" key="1">
    <citation type="submission" date="2019-05" db="EMBL/GenBank/DDBJ databases">
        <authorList>
            <consortium name="Science for Life Laboratories"/>
        </authorList>
    </citation>
    <scope>NUCLEOTIDE SEQUENCE [LARGE SCALE GENOMIC DNA]</scope>
    <source>
        <strain evidence="1">Soil9</strain>
    </source>
</reference>
<dbReference type="EMBL" id="LR593886">
    <property type="protein sequence ID" value="VTR95044.1"/>
    <property type="molecule type" value="Genomic_DNA"/>
</dbReference>
<proteinExistence type="predicted"/>
<dbReference type="KEGG" id="gms:SOIL9_26700"/>
<protein>
    <submittedName>
        <fullName evidence="1">Uncharacterized protein</fullName>
    </submittedName>
</protein>
<keyword evidence="2" id="KW-1185">Reference proteome</keyword>
<dbReference type="Proteomes" id="UP000464178">
    <property type="component" value="Chromosome"/>
</dbReference>
<organism evidence="1 2">
    <name type="scientific">Gemmata massiliana</name>
    <dbReference type="NCBI Taxonomy" id="1210884"/>
    <lineage>
        <taxon>Bacteria</taxon>
        <taxon>Pseudomonadati</taxon>
        <taxon>Planctomycetota</taxon>
        <taxon>Planctomycetia</taxon>
        <taxon>Gemmatales</taxon>
        <taxon>Gemmataceae</taxon>
        <taxon>Gemmata</taxon>
    </lineage>
</organism>
<evidence type="ECO:0000313" key="1">
    <source>
        <dbReference type="EMBL" id="VTR95044.1"/>
    </source>
</evidence>
<dbReference type="RefSeq" id="WP_197909571.1">
    <property type="nucleotide sequence ID" value="NZ_LR593886.1"/>
</dbReference>
<gene>
    <name evidence="1" type="ORF">SOIL9_26700</name>
</gene>
<name>A0A6P2D4M2_9BACT</name>
<accession>A0A6P2D4M2</accession>
<evidence type="ECO:0000313" key="2">
    <source>
        <dbReference type="Proteomes" id="UP000464178"/>
    </source>
</evidence>
<dbReference type="AlphaFoldDB" id="A0A6P2D4M2"/>